<dbReference type="CDD" id="cd00063">
    <property type="entry name" value="FN3"/>
    <property type="match status" value="4"/>
</dbReference>
<feature type="compositionally biased region" description="Basic and acidic residues" evidence="11">
    <location>
        <begin position="1672"/>
        <end position="1691"/>
    </location>
</feature>
<dbReference type="Pfam" id="PF07679">
    <property type="entry name" value="I-set"/>
    <property type="match status" value="5"/>
</dbReference>
<dbReference type="SMART" id="SM00409">
    <property type="entry name" value="IG"/>
    <property type="match status" value="5"/>
</dbReference>
<feature type="domain" description="Fibronectin type-III" evidence="13">
    <location>
        <begin position="2121"/>
        <end position="2220"/>
    </location>
</feature>
<dbReference type="GO" id="GO:0030018">
    <property type="term" value="C:Z disc"/>
    <property type="evidence" value="ECO:0007669"/>
    <property type="project" value="UniProtKB-SubCell"/>
</dbReference>
<feature type="compositionally biased region" description="Gly residues" evidence="11">
    <location>
        <begin position="982"/>
        <end position="1029"/>
    </location>
</feature>
<dbReference type="InterPro" id="IPR050964">
    <property type="entry name" value="Striated_Muscle_Regulatory"/>
</dbReference>
<dbReference type="InterPro" id="IPR013783">
    <property type="entry name" value="Ig-like_fold"/>
</dbReference>
<feature type="region of interest" description="Disordered" evidence="11">
    <location>
        <begin position="1273"/>
        <end position="1302"/>
    </location>
</feature>
<feature type="compositionally biased region" description="Basic and acidic residues" evidence="11">
    <location>
        <begin position="1555"/>
        <end position="1571"/>
    </location>
</feature>
<feature type="compositionally biased region" description="Basic and acidic residues" evidence="11">
    <location>
        <begin position="423"/>
        <end position="437"/>
    </location>
</feature>
<dbReference type="FunFam" id="2.60.40.10:FF:001097">
    <property type="entry name" value="Immunoglobulin-like and fibronectin type III domain-containing protein 1"/>
    <property type="match status" value="1"/>
</dbReference>
<dbReference type="FunFam" id="2.60.40.10:FF:001525">
    <property type="entry name" value="Immunoglobulin-like and fibronectin type III domain-containing 1"/>
    <property type="match status" value="1"/>
</dbReference>
<dbReference type="SMART" id="SM00060">
    <property type="entry name" value="FN3"/>
    <property type="match status" value="4"/>
</dbReference>
<comment type="subcellular location">
    <subcellularLocation>
        <location evidence="2">Cytoplasm</location>
        <location evidence="2">Myofibril</location>
        <location evidence="2">Sarcomere</location>
        <location evidence="2">Z line</location>
    </subcellularLocation>
    <subcellularLocation>
        <location evidence="1">Nucleus</location>
    </subcellularLocation>
</comment>
<feature type="compositionally biased region" description="Gly residues" evidence="11">
    <location>
        <begin position="1543"/>
        <end position="1554"/>
    </location>
</feature>
<feature type="compositionally biased region" description="Polar residues" evidence="11">
    <location>
        <begin position="409"/>
        <end position="420"/>
    </location>
</feature>
<keyword evidence="5" id="KW-0175">Coiled coil</keyword>
<dbReference type="FunFam" id="2.60.40.10:FF:001232">
    <property type="entry name" value="Immunoglobulin-like and fibronectin type III domain-containing 1"/>
    <property type="match status" value="1"/>
</dbReference>
<gene>
    <name evidence="14" type="ORF">FD755_011392</name>
</gene>
<evidence type="ECO:0000256" key="7">
    <source>
        <dbReference type="ARBA" id="ARBA00023242"/>
    </source>
</evidence>
<dbReference type="FunFam" id="2.60.40.10:FF:000617">
    <property type="entry name" value="Immunoglobulin-like and fibronectin type III domain-containing 1"/>
    <property type="match status" value="1"/>
</dbReference>
<dbReference type="InterPro" id="IPR036179">
    <property type="entry name" value="Ig-like_dom_sf"/>
</dbReference>
<keyword evidence="3" id="KW-0963">Cytoplasm</keyword>
<feature type="domain" description="Fibronectin type-III" evidence="13">
    <location>
        <begin position="2021"/>
        <end position="2116"/>
    </location>
</feature>
<evidence type="ECO:0000313" key="14">
    <source>
        <dbReference type="EMBL" id="KAB0376948.1"/>
    </source>
</evidence>
<dbReference type="Pfam" id="PF00041">
    <property type="entry name" value="fn3"/>
    <property type="match status" value="4"/>
</dbReference>
<feature type="compositionally biased region" description="Gly residues" evidence="11">
    <location>
        <begin position="866"/>
        <end position="888"/>
    </location>
</feature>
<comment type="caution">
    <text evidence="14">The sequence shown here is derived from an EMBL/GenBank/DDBJ whole genome shotgun (WGS) entry which is preliminary data.</text>
</comment>
<evidence type="ECO:0000256" key="6">
    <source>
        <dbReference type="ARBA" id="ARBA00023157"/>
    </source>
</evidence>
<evidence type="ECO:0000256" key="1">
    <source>
        <dbReference type="ARBA" id="ARBA00004123"/>
    </source>
</evidence>
<dbReference type="Proteomes" id="UP000326062">
    <property type="component" value="Chromosome 5"/>
</dbReference>
<feature type="region of interest" description="Disordered" evidence="11">
    <location>
        <begin position="1330"/>
        <end position="1356"/>
    </location>
</feature>
<keyword evidence="15" id="KW-1185">Reference proteome</keyword>
<feature type="compositionally biased region" description="Gly residues" evidence="11">
    <location>
        <begin position="821"/>
        <end position="842"/>
    </location>
</feature>
<organism evidence="14 15">
    <name type="scientific">Muntiacus reevesi</name>
    <name type="common">Reeves' muntjac</name>
    <name type="synonym">Cervus reevesi</name>
    <dbReference type="NCBI Taxonomy" id="9886"/>
    <lineage>
        <taxon>Eukaryota</taxon>
        <taxon>Metazoa</taxon>
        <taxon>Chordata</taxon>
        <taxon>Craniata</taxon>
        <taxon>Vertebrata</taxon>
        <taxon>Euteleostomi</taxon>
        <taxon>Mammalia</taxon>
        <taxon>Eutheria</taxon>
        <taxon>Laurasiatheria</taxon>
        <taxon>Artiodactyla</taxon>
        <taxon>Ruminantia</taxon>
        <taxon>Pecora</taxon>
        <taxon>Cervidae</taxon>
        <taxon>Muntiacinae</taxon>
        <taxon>Muntiacus</taxon>
    </lineage>
</organism>
<dbReference type="FunFam" id="2.60.40.10:FF:001267">
    <property type="entry name" value="Immunoglobulin-like and fibronectin type III domain containing 1"/>
    <property type="match status" value="1"/>
</dbReference>
<feature type="compositionally biased region" description="Gly residues" evidence="11">
    <location>
        <begin position="920"/>
        <end position="933"/>
    </location>
</feature>
<dbReference type="InterPro" id="IPR040849">
    <property type="entry name" value="MyBP-C_THB"/>
</dbReference>
<evidence type="ECO:0000313" key="15">
    <source>
        <dbReference type="Proteomes" id="UP000326062"/>
    </source>
</evidence>
<keyword evidence="7" id="KW-0539">Nucleus</keyword>
<feature type="compositionally biased region" description="Gly residues" evidence="11">
    <location>
        <begin position="679"/>
        <end position="692"/>
    </location>
</feature>
<dbReference type="InterPro" id="IPR003961">
    <property type="entry name" value="FN3_dom"/>
</dbReference>
<feature type="domain" description="Fibronectin type-III" evidence="13">
    <location>
        <begin position="2418"/>
        <end position="2513"/>
    </location>
</feature>
<accession>A0A5N3XSL8</accession>
<dbReference type="InterPro" id="IPR003599">
    <property type="entry name" value="Ig_sub"/>
</dbReference>
<feature type="region of interest" description="Disordered" evidence="11">
    <location>
        <begin position="1387"/>
        <end position="1833"/>
    </location>
</feature>
<dbReference type="InterPro" id="IPR003598">
    <property type="entry name" value="Ig_sub2"/>
</dbReference>
<feature type="domain" description="Fibronectin type-III" evidence="13">
    <location>
        <begin position="2222"/>
        <end position="2317"/>
    </location>
</feature>
<dbReference type="SUPFAM" id="SSF49265">
    <property type="entry name" value="Fibronectin type III"/>
    <property type="match status" value="2"/>
</dbReference>
<feature type="region of interest" description="Disordered" evidence="11">
    <location>
        <begin position="2198"/>
        <end position="2220"/>
    </location>
</feature>
<dbReference type="PROSITE" id="PS50853">
    <property type="entry name" value="FN3"/>
    <property type="match status" value="4"/>
</dbReference>
<dbReference type="InterPro" id="IPR036116">
    <property type="entry name" value="FN3_sf"/>
</dbReference>
<dbReference type="PANTHER" id="PTHR13817:SF138">
    <property type="entry name" value="IMMUNOGLOBULIN-LIKE AND FIBRONECTIN TYPE III DOMAIN-CONTAINING PROTEIN 1"/>
    <property type="match status" value="1"/>
</dbReference>
<dbReference type="InterPro" id="IPR007110">
    <property type="entry name" value="Ig-like_dom"/>
</dbReference>
<feature type="compositionally biased region" description="Basic and acidic residues" evidence="11">
    <location>
        <begin position="1792"/>
        <end position="1807"/>
    </location>
</feature>
<feature type="region of interest" description="Disordered" evidence="11">
    <location>
        <begin position="409"/>
        <end position="842"/>
    </location>
</feature>
<keyword evidence="6" id="KW-1015">Disulfide bond</keyword>
<evidence type="ECO:0000256" key="9">
    <source>
        <dbReference type="ARBA" id="ARBA00063480"/>
    </source>
</evidence>
<comment type="subunit">
    <text evidence="9">Interacts with FLNC. Interacts with KY.</text>
</comment>
<dbReference type="FunFam" id="2.60.40.10:FF:001435">
    <property type="entry name" value="Immunoglobulin-like and fibronectin type III domain-containing 1"/>
    <property type="match status" value="1"/>
</dbReference>
<dbReference type="SUPFAM" id="SSF48726">
    <property type="entry name" value="Immunoglobulin"/>
    <property type="match status" value="7"/>
</dbReference>
<dbReference type="SMART" id="SM00408">
    <property type="entry name" value="IGc2"/>
    <property type="match status" value="3"/>
</dbReference>
<feature type="compositionally biased region" description="Gly residues" evidence="11">
    <location>
        <begin position="1644"/>
        <end position="1670"/>
    </location>
</feature>
<evidence type="ECO:0000256" key="10">
    <source>
        <dbReference type="ARBA" id="ARBA00071158"/>
    </source>
</evidence>
<feature type="compositionally biased region" description="Gly residues" evidence="11">
    <location>
        <begin position="1330"/>
        <end position="1340"/>
    </location>
</feature>
<dbReference type="PROSITE" id="PS50835">
    <property type="entry name" value="IG_LIKE"/>
    <property type="match status" value="4"/>
</dbReference>
<feature type="domain" description="Ig-like" evidence="12">
    <location>
        <begin position="1829"/>
        <end position="1914"/>
    </location>
</feature>
<keyword evidence="4" id="KW-0677">Repeat</keyword>
<evidence type="ECO:0000256" key="8">
    <source>
        <dbReference type="ARBA" id="ARBA00023319"/>
    </source>
</evidence>
<dbReference type="GO" id="GO:0005634">
    <property type="term" value="C:nucleus"/>
    <property type="evidence" value="ECO:0007669"/>
    <property type="project" value="UniProtKB-SubCell"/>
</dbReference>
<reference evidence="14 15" key="1">
    <citation type="submission" date="2019-06" db="EMBL/GenBank/DDBJ databases">
        <title>Discovery of a novel chromosome fission-fusion reversal in muntjac.</title>
        <authorList>
            <person name="Mudd A.B."/>
            <person name="Bredeson J.V."/>
            <person name="Baum R."/>
            <person name="Hockemeyer D."/>
            <person name="Rokhsar D.S."/>
        </authorList>
    </citation>
    <scope>NUCLEOTIDE SEQUENCE [LARGE SCALE GENOMIC DNA]</scope>
    <source>
        <strain evidence="14">UCam_UCB_Mr</strain>
        <tissue evidence="14">Fibroblast cell line</tissue>
    </source>
</reference>
<name>A0A5N3XSL8_MUNRE</name>
<dbReference type="FunFam" id="2.60.40.10:FF:000032">
    <property type="entry name" value="palladin isoform X1"/>
    <property type="match status" value="1"/>
</dbReference>
<evidence type="ECO:0000256" key="3">
    <source>
        <dbReference type="ARBA" id="ARBA00022490"/>
    </source>
</evidence>
<evidence type="ECO:0000256" key="11">
    <source>
        <dbReference type="SAM" id="MobiDB-lite"/>
    </source>
</evidence>
<feature type="compositionally biased region" description="Gly residues" evidence="11">
    <location>
        <begin position="1519"/>
        <end position="1535"/>
    </location>
</feature>
<evidence type="ECO:0000256" key="5">
    <source>
        <dbReference type="ARBA" id="ARBA00023054"/>
    </source>
</evidence>
<feature type="domain" description="Ig-like" evidence="12">
    <location>
        <begin position="2321"/>
        <end position="2407"/>
    </location>
</feature>
<feature type="region of interest" description="Disordered" evidence="11">
    <location>
        <begin position="866"/>
        <end position="1112"/>
    </location>
</feature>
<feature type="compositionally biased region" description="Gly residues" evidence="11">
    <location>
        <begin position="1045"/>
        <end position="1059"/>
    </location>
</feature>
<dbReference type="FunFam" id="2.60.40.10:FF:001401">
    <property type="entry name" value="immunoglobulin-like and fibronectin type III domain-containing protein 1"/>
    <property type="match status" value="1"/>
</dbReference>
<proteinExistence type="predicted"/>
<feature type="compositionally biased region" description="Gly residues" evidence="11">
    <location>
        <begin position="1457"/>
        <end position="1467"/>
    </location>
</feature>
<dbReference type="InterPro" id="IPR013098">
    <property type="entry name" value="Ig_I-set"/>
</dbReference>
<dbReference type="Pfam" id="PF18362">
    <property type="entry name" value="THB"/>
    <property type="match status" value="1"/>
</dbReference>
<feature type="compositionally biased region" description="Gly residues" evidence="11">
    <location>
        <begin position="960"/>
        <end position="974"/>
    </location>
</feature>
<protein>
    <recommendedName>
        <fullName evidence="10">Immunoglobulin-like and fibronectin type III domain-containing protein 1</fullName>
    </recommendedName>
</protein>
<dbReference type="Gene3D" id="2.60.40.10">
    <property type="entry name" value="Immunoglobulins"/>
    <property type="match status" value="11"/>
</dbReference>
<keyword evidence="8" id="KW-0393">Immunoglobulin domain</keyword>
<dbReference type="EMBL" id="VCEB01000005">
    <property type="protein sequence ID" value="KAB0376948.1"/>
    <property type="molecule type" value="Genomic_DNA"/>
</dbReference>
<evidence type="ECO:0000259" key="12">
    <source>
        <dbReference type="PROSITE" id="PS50835"/>
    </source>
</evidence>
<evidence type="ECO:0000256" key="2">
    <source>
        <dbReference type="ARBA" id="ARBA00004216"/>
    </source>
</evidence>
<sequence>MAGKSLKKSSTPGVSIWQLVEEVPKGCSTPDFVQKPIALALQEGKTATFRAVVCGEPRPRVRWHCSRGDLSSSSKYQVSSGTGSREHVLQINKLTGEDTDVYRCTAVNAYGEATCSARLTVIEVGFRKNRKRPKEPQEDLRKELVDFRKMLKKRDPPPAPKKEVDMERVWQLLMTADRKDYEQICLKYGIVDFRGMLRRLQRMSKEREEKLAPYLNTIANLRHVRVNKEGIATFGLELDLKSPESKIYLYKDGEMVPYGFDNQTKHSLRRLGKHYQFQIQDLKPEDAGIYQVRVEDAHVFTTELEASAIPPHVVVPLADVRCEERGDAVFECTLSSPCSTAAWRFQHQPLHLSDKYETFVSPDGLRHRLLVRGVRFSDMGLYSLGTKLHASSAWLVVEAGKDKSLLTTSADRQRQAQEGQSPEEFRSARGEGDRSREQGPTGSSLQRAGLASGATASPDRGGLGGPGHSSMGDEEAAHAAWGPGQAREGFLGEEGGRVPGLGVDQLHGERGGLGGGLESRLGLAGAQQRGHSRDGAGPAGALEAGSWRPEAGGLGERAPWGAQAGPAGPGLEGQGSEILQGQSLGELGGEHGLSDGVGRGMAGPGWGHRAGPGGAGGGRGAGGPGALKPTGGRGWGPESRGSGAFAGRHLQEPPVSGGESILQGRGAPEAKTGAEADDGGPGGPGDWRGGPRGLRAREGPESAGALGEVGRSSSGAQDPRAWTTGQRAPGEAMGPGPWGDAGSGPSKTGAHGRPGVLVSGGEQGGAAGLTGSDARSHKLSESSGPGGTLGDTDGLRGSGAMGSEPGFWDGSRSSREKAPRGGVGHVGGLGGPEGMESGLGEGSGYPGGAGLAYRAGFSDGLGGPGAPGFGHAGGPGGAESWDGGGGSWGSEVPGGTWSGGRDGRGPAGRASDRPASLKSGSGGPDGGPVGGSGVHAEAGGASRSWGDSSPGGKHLPDGLGRPGTAGSAGRGGLGASAAAETGGEGHVGAEPGGWRGAGPWGQTGADGGCRALGGPGVSGQGAGEDGSGASGSLQVAGQMHDRGGARGLGVGVSGAGAGPGGPPGGPQASASHAGVALEGRWVDASGEPLSCGDGSGSLGPQSIEGRSAYRGGSRGLGPGGIKLGGEAAFRDGVGGPGGIGAGTKAGHRGGLGGSGDSGSWGEAGYRNGLGGSGGVDSGARVGYGDGSGRSGESGSWGEAGYKEGLGGSGGMGAGAKAGYGDGLGGSGGMGAGAKAGYGDGLGGSGGMGAGAKAGYGDGLGGSGGMGAGARGMESGGKGGYRGDSRGPVAMGPEDEVGFRDGSVGFGGAGSLAGVGKDGGLRGQEALGRGSGCGAASGGPYSGMSTEDGPEAGRGAGLGGGAGVGLGSSIAGRPGAMDGAAYGAGPGSPGMLGVPGGPPRLSDGWDSESGLGGSGRPGAPEAWGAVSSEGKAGVAGQQDGSELPGYPGHRGAPSREGGASGVPGGRGAVQGESWAESAAQESRRDQDSWKSGPGAAGRGPASVQGALAPPGAGATQLGGKRVGAGRGAPVGTGQGLDGSQLPGERGGSPSGPTGGHGERHAWGPGGEDRGPGRDSSGAWDQPPGPWASSSLQGEDAALRGTRARPECSWGWGGAPDGEEAAGGRSPGFPDGKASGLGRSRASGPGDSGVPGKGTSAGGEGGSSRKPGGSGRQGARDGLDGPYGRKEPGDGSRDQGPGAPPGTGHRRGRGSLDAGDGRVHGPEALAEYEAVDEAGVAERRLGPYRSRTQTWSRVDPGAAKRGGADEARDLGQPPGGEDTGHPGEPPSHLGSSRAGRDGGSDAYGRRRDATLSPRSRRKPGTGGFSEDARGPAGHFSQGLADMEVERGEPAVLSCTLARDLGPGAWFKDGVKLSAQDGLALEQDGLAHRLVIAQADGTRAGRYSFAAGGQQSEATLTVHDPPVIAPDVSAKLREPLVVKAGKPVTMKVPFQSCLPVQATWRKAGEEVAGGSGRGAQVAVGDGFTRLCLPSASRQDRGQYSVTLRSQGGSTQAELTLQVLDKPQPPQGPLEVQDGHGAGLRLHWRPPKDDGGRALEQYVVERRQAGRSTWLKVGEPGSDSTSFTDAHTEQGKKYAYRVRAVTAEGPSEALESEEVLVAPEAQPGPPSPPSILSASSQGITLSWTAPRGPGSAHILGYLIEKRKKGSNTWVAVNQKPVPEKKWTVGDLRQGWQYEFRVTAVAPSGRGEPGPPSEAVFARDPMRPPGPVRDLQVTDTSHTSITLSWARPDSQDGDEPQGYVVELRGAASSQWSPCHAGTVPGTAYTAKGLRPRESYLLRVTAVNDGGPGQPTALGSAVEAMPVSVRPKFCMDASMKDLLTVRAGDTVRVPVYFEAAPTPEVTWLKDGLPLPKRSVASVKDGLTQLLIPSASLDDSGVYTVVLRSPRGEEATYSFRLRVAARPRAPGPVVLREGALGSVTVEWAPSPDETEAGAAPLHYAVLMRTSAHAPWSPAAERLHNCRFTLVGVLPGHEYHFRVVAKNELGASEPSDTRQPWVVPRQPPDKVAARGLSYREPDLSQKPRFLVGLRPHLLPLGSECCMTCAVHGQPRPHVSWFKNDQSLANHPAAYTTDVMGVCSLVIPSVSATDGGQYKAVAENTLGQAVSTATLIVVATVGKTQVSSSWFEGLMPPT</sequence>
<evidence type="ECO:0000256" key="4">
    <source>
        <dbReference type="ARBA" id="ARBA00022737"/>
    </source>
</evidence>
<dbReference type="FunFam" id="2.60.40.10:FF:001231">
    <property type="entry name" value="Immunoglobulin-like and fibronectin type III domain containing 1"/>
    <property type="match status" value="1"/>
</dbReference>
<dbReference type="CDD" id="cd00096">
    <property type="entry name" value="Ig"/>
    <property type="match status" value="1"/>
</dbReference>
<feature type="domain" description="Ig-like" evidence="12">
    <location>
        <begin position="30"/>
        <end position="120"/>
    </location>
</feature>
<feature type="compositionally biased region" description="Gly residues" evidence="11">
    <location>
        <begin position="594"/>
        <end position="635"/>
    </location>
</feature>
<dbReference type="PANTHER" id="PTHR13817">
    <property type="entry name" value="TITIN"/>
    <property type="match status" value="1"/>
</dbReference>
<dbReference type="FunFam" id="2.60.40.10:FF:001438">
    <property type="entry name" value="Immunoglobulin-like and fibronectin type III domain-containing protein 1"/>
    <property type="match status" value="1"/>
</dbReference>
<evidence type="ECO:0000259" key="13">
    <source>
        <dbReference type="PROSITE" id="PS50853"/>
    </source>
</evidence>
<feature type="domain" description="Ig-like" evidence="12">
    <location>
        <begin position="2529"/>
        <end position="2623"/>
    </location>
</feature>